<keyword evidence="13" id="KW-1278">Translocase</keyword>
<evidence type="ECO:0000256" key="1">
    <source>
        <dbReference type="ARBA" id="ARBA00004651"/>
    </source>
</evidence>
<dbReference type="SUPFAM" id="SSF81653">
    <property type="entry name" value="Calcium ATPase, transduction domain A"/>
    <property type="match status" value="1"/>
</dbReference>
<evidence type="ECO:0000256" key="7">
    <source>
        <dbReference type="ARBA" id="ARBA00022692"/>
    </source>
</evidence>
<evidence type="ECO:0000256" key="10">
    <source>
        <dbReference type="ARBA" id="ARBA00022796"/>
    </source>
</evidence>
<reference evidence="21 22" key="1">
    <citation type="journal article" date="2022" name="Int. J. Syst. Evol. Microbiol.">
        <title>Apilactobacillus apisilvae sp. nov., Nicolia spurrieriana gen. nov. sp. nov., Bombilactobacillus folatiphilus sp. nov. and Bombilactobacillus thymidiniphilus sp. nov., four new lactic acid bacterial isolates from stingless bees Tetragonula carbonaria and Austroplebeia australis.</title>
        <authorList>
            <person name="Oliphant S.A."/>
            <person name="Watson-Haigh N.S."/>
            <person name="Sumby K.M."/>
            <person name="Gardner J."/>
            <person name="Groom S."/>
            <person name="Jiranek V."/>
        </authorList>
    </citation>
    <scope>NUCLEOTIDE SEQUENCE [LARGE SCALE GENOMIC DNA]</scope>
    <source>
        <strain evidence="21 22">SG4_A1</strain>
    </source>
</reference>
<dbReference type="Pfam" id="PF00122">
    <property type="entry name" value="E1-E2_ATPase"/>
    <property type="match status" value="1"/>
</dbReference>
<keyword evidence="12" id="KW-0460">Magnesium</keyword>
<evidence type="ECO:0000256" key="3">
    <source>
        <dbReference type="ARBA" id="ARBA00012517"/>
    </source>
</evidence>
<dbReference type="Pfam" id="PF00702">
    <property type="entry name" value="Hydrolase"/>
    <property type="match status" value="1"/>
</dbReference>
<dbReference type="NCBIfam" id="TIGR01494">
    <property type="entry name" value="ATPase_P-type"/>
    <property type="match status" value="1"/>
</dbReference>
<feature type="transmembrane region" description="Helical" evidence="19">
    <location>
        <begin position="69"/>
        <end position="91"/>
    </location>
</feature>
<keyword evidence="6" id="KW-0597">Phosphoprotein</keyword>
<gene>
    <name evidence="21" type="primary">cadA</name>
    <name evidence="21" type="ORF">MOO47_05700</name>
</gene>
<proteinExistence type="inferred from homology"/>
<keyword evidence="8 19" id="KW-0479">Metal-binding</keyword>
<name>A0ABY4PBX6_9LACO</name>
<organism evidence="21 22">
    <name type="scientific">Bombilactobacillus thymidiniphilus</name>
    <dbReference type="NCBI Taxonomy" id="2923363"/>
    <lineage>
        <taxon>Bacteria</taxon>
        <taxon>Bacillati</taxon>
        <taxon>Bacillota</taxon>
        <taxon>Bacilli</taxon>
        <taxon>Lactobacillales</taxon>
        <taxon>Lactobacillaceae</taxon>
        <taxon>Bombilactobacillus</taxon>
    </lineage>
</organism>
<protein>
    <recommendedName>
        <fullName evidence="3">P-type Cu(+) transporter</fullName>
        <ecNumber evidence="3">7.2.2.8</ecNumber>
    </recommendedName>
</protein>
<comment type="similarity">
    <text evidence="2 19">Belongs to the cation transport ATPase (P-type) (TC 3.A.3) family. Type IB subfamily.</text>
</comment>
<evidence type="ECO:0000256" key="16">
    <source>
        <dbReference type="ARBA" id="ARBA00023065"/>
    </source>
</evidence>
<keyword evidence="9 19" id="KW-0547">Nucleotide-binding</keyword>
<dbReference type="InterPro" id="IPR044492">
    <property type="entry name" value="P_typ_ATPase_HD_dom"/>
</dbReference>
<feature type="transmembrane region" description="Helical" evidence="19">
    <location>
        <begin position="293"/>
        <end position="316"/>
    </location>
</feature>
<evidence type="ECO:0000313" key="22">
    <source>
        <dbReference type="Proteomes" id="UP000831947"/>
    </source>
</evidence>
<dbReference type="EMBL" id="CP093365">
    <property type="protein sequence ID" value="UQS83270.1"/>
    <property type="molecule type" value="Genomic_DNA"/>
</dbReference>
<dbReference type="InterPro" id="IPR018303">
    <property type="entry name" value="ATPase_P-typ_P_site"/>
</dbReference>
<dbReference type="Gene3D" id="3.40.1110.10">
    <property type="entry name" value="Calcium-transporting ATPase, cytoplasmic domain N"/>
    <property type="match status" value="1"/>
</dbReference>
<keyword evidence="17 19" id="KW-0472">Membrane</keyword>
<evidence type="ECO:0000259" key="20">
    <source>
        <dbReference type="Pfam" id="PF00122"/>
    </source>
</evidence>
<keyword evidence="22" id="KW-1185">Reference proteome</keyword>
<dbReference type="SFLD" id="SFLDG00002">
    <property type="entry name" value="C1.7:_P-type_atpase_like"/>
    <property type="match status" value="1"/>
</dbReference>
<evidence type="ECO:0000256" key="6">
    <source>
        <dbReference type="ARBA" id="ARBA00022553"/>
    </source>
</evidence>
<evidence type="ECO:0000256" key="12">
    <source>
        <dbReference type="ARBA" id="ARBA00022842"/>
    </source>
</evidence>
<keyword evidence="15" id="KW-0186">Copper</keyword>
<evidence type="ECO:0000256" key="2">
    <source>
        <dbReference type="ARBA" id="ARBA00006024"/>
    </source>
</evidence>
<dbReference type="NCBIfam" id="TIGR01512">
    <property type="entry name" value="ATPase-IB2_Cd"/>
    <property type="match status" value="1"/>
</dbReference>
<dbReference type="SUPFAM" id="SSF81665">
    <property type="entry name" value="Calcium ATPase, transmembrane domain M"/>
    <property type="match status" value="1"/>
</dbReference>
<feature type="transmembrane region" description="Helical" evidence="19">
    <location>
        <begin position="139"/>
        <end position="156"/>
    </location>
</feature>
<dbReference type="InterPro" id="IPR027256">
    <property type="entry name" value="P-typ_ATPase_IB"/>
</dbReference>
<dbReference type="InterPro" id="IPR023298">
    <property type="entry name" value="ATPase_P-typ_TM_dom_sf"/>
</dbReference>
<keyword evidence="7 19" id="KW-0812">Transmembrane</keyword>
<dbReference type="PROSITE" id="PS00154">
    <property type="entry name" value="ATPASE_E1_E2"/>
    <property type="match status" value="1"/>
</dbReference>
<feature type="transmembrane region" description="Helical" evidence="19">
    <location>
        <begin position="103"/>
        <end position="124"/>
    </location>
</feature>
<dbReference type="SFLD" id="SFLDS00003">
    <property type="entry name" value="Haloacid_Dehalogenase"/>
    <property type="match status" value="1"/>
</dbReference>
<feature type="transmembrane region" description="Helical" evidence="19">
    <location>
        <begin position="625"/>
        <end position="650"/>
    </location>
</feature>
<keyword evidence="4" id="KW-0813">Transport</keyword>
<evidence type="ECO:0000256" key="13">
    <source>
        <dbReference type="ARBA" id="ARBA00022967"/>
    </source>
</evidence>
<keyword evidence="11 19" id="KW-0067">ATP-binding</keyword>
<comment type="catalytic activity">
    <reaction evidence="18">
        <text>Cu(+)(in) + ATP + H2O = Cu(+)(out) + ADP + phosphate + H(+)</text>
        <dbReference type="Rhea" id="RHEA:25792"/>
        <dbReference type="ChEBI" id="CHEBI:15377"/>
        <dbReference type="ChEBI" id="CHEBI:15378"/>
        <dbReference type="ChEBI" id="CHEBI:30616"/>
        <dbReference type="ChEBI" id="CHEBI:43474"/>
        <dbReference type="ChEBI" id="CHEBI:49552"/>
        <dbReference type="ChEBI" id="CHEBI:456216"/>
        <dbReference type="EC" id="7.2.2.8"/>
    </reaction>
</comment>
<evidence type="ECO:0000256" key="14">
    <source>
        <dbReference type="ARBA" id="ARBA00022989"/>
    </source>
</evidence>
<feature type="transmembrane region" description="Helical" evidence="19">
    <location>
        <begin position="656"/>
        <end position="673"/>
    </location>
</feature>
<accession>A0ABY4PBX6</accession>
<dbReference type="InterPro" id="IPR023214">
    <property type="entry name" value="HAD_sf"/>
</dbReference>
<dbReference type="InterPro" id="IPR059000">
    <property type="entry name" value="ATPase_P-type_domA"/>
</dbReference>
<evidence type="ECO:0000256" key="18">
    <source>
        <dbReference type="ARBA" id="ARBA00049289"/>
    </source>
</evidence>
<evidence type="ECO:0000256" key="17">
    <source>
        <dbReference type="ARBA" id="ARBA00023136"/>
    </source>
</evidence>
<evidence type="ECO:0000256" key="8">
    <source>
        <dbReference type="ARBA" id="ARBA00022723"/>
    </source>
</evidence>
<dbReference type="Gene3D" id="3.40.50.1000">
    <property type="entry name" value="HAD superfamily/HAD-like"/>
    <property type="match status" value="1"/>
</dbReference>
<dbReference type="EC" id="7.2.2.8" evidence="3"/>
<dbReference type="RefSeq" id="WP_249512496.1">
    <property type="nucleotide sequence ID" value="NZ_CP093365.1"/>
</dbReference>
<comment type="subcellular location">
    <subcellularLocation>
        <location evidence="1">Cell membrane</location>
        <topology evidence="1">Multi-pass membrane protein</topology>
    </subcellularLocation>
</comment>
<dbReference type="NCBIfam" id="TIGR01525">
    <property type="entry name" value="ATPase-IB_hvy"/>
    <property type="match status" value="1"/>
</dbReference>
<dbReference type="PANTHER" id="PTHR43520">
    <property type="entry name" value="ATP7, ISOFORM B"/>
    <property type="match status" value="1"/>
</dbReference>
<dbReference type="NCBIfam" id="TIGR01511">
    <property type="entry name" value="ATPase-IB1_Cu"/>
    <property type="match status" value="1"/>
</dbReference>
<evidence type="ECO:0000256" key="19">
    <source>
        <dbReference type="RuleBase" id="RU362081"/>
    </source>
</evidence>
<evidence type="ECO:0000313" key="21">
    <source>
        <dbReference type="EMBL" id="UQS83270.1"/>
    </source>
</evidence>
<evidence type="ECO:0000256" key="4">
    <source>
        <dbReference type="ARBA" id="ARBA00022448"/>
    </source>
</evidence>
<dbReference type="PANTHER" id="PTHR43520:SF5">
    <property type="entry name" value="CATION-TRANSPORTING P-TYPE ATPASE-RELATED"/>
    <property type="match status" value="1"/>
</dbReference>
<dbReference type="SFLD" id="SFLDF00027">
    <property type="entry name" value="p-type_atpase"/>
    <property type="match status" value="1"/>
</dbReference>
<dbReference type="Proteomes" id="UP000831947">
    <property type="component" value="Chromosome"/>
</dbReference>
<dbReference type="Gene3D" id="2.70.150.10">
    <property type="entry name" value="Calcium-transporting ATPase, cytoplasmic transduction domain A"/>
    <property type="match status" value="1"/>
</dbReference>
<evidence type="ECO:0000256" key="11">
    <source>
        <dbReference type="ARBA" id="ARBA00022840"/>
    </source>
</evidence>
<dbReference type="PRINTS" id="PR00119">
    <property type="entry name" value="CATATPASE"/>
</dbReference>
<dbReference type="PRINTS" id="PR00943">
    <property type="entry name" value="CUATPASE"/>
</dbReference>
<evidence type="ECO:0000256" key="15">
    <source>
        <dbReference type="ARBA" id="ARBA00023008"/>
    </source>
</evidence>
<sequence>MKMNDMDMNMDMGHHQHEMGGGDMMMHGGHMMHMGNLKQKFWVSLILALPILFLSPAMGVWLPFQFSFPGAHWVVIIFATILFFYGGRPFFNSAYYEVKDHKPAMMTLITLGITTSYLYSLYAFVSNTFFPNRPHVTDFFWELATLILIMLLGHWVEMNSMMKASSSLHDLASLLPAMVHVKNGDNFKDEALDQVQKGSTVMVKAGEAIPLDGTVISGTSDVNEALVTGESSAVTKEKGSSVIGGSLNNSQTLVVKVSQPATSGFLANVNNLVETSKENKSKLQTLADRVSGWLFYAAVLVGLLALIIWSIVTNFATGLERMVAVLVIACPHALGLAIPLVNARSTSLGSKNGLLVRNRQVIDISEHIDYVVLDKTGTLTQGNFKVEEYHTFNAKISDEEILQLTASLEQQSDHPIAKSITKLAKTKQITLKPATAVQTLAGQGIKGKIGDVEYQVVNEKSLAKQEIFVPKLANNAATISYLVKNNTVIGYLTVGDQIKAEAPELIKQLKKQNITPLMLTGDNQAAAKAVAEKLGISEFKAELLPQDKQKIIKQLQQQGHKVMMVGDGINDAPSLAQANIGVAIGAGTDIALDSADVILVNSNPIDIIKFFNLANNTHKKTVENLWWGAGYNIIAIPLAAGILAFAGIILSPAVGAIFMSLSTVVVSINASLLKL</sequence>
<dbReference type="InterPro" id="IPR001757">
    <property type="entry name" value="P_typ_ATPase"/>
</dbReference>
<dbReference type="InterPro" id="IPR023299">
    <property type="entry name" value="ATPase_P-typ_cyto_dom_N"/>
</dbReference>
<keyword evidence="5 19" id="KW-1003">Cell membrane</keyword>
<feature type="transmembrane region" description="Helical" evidence="19">
    <location>
        <begin position="322"/>
        <end position="341"/>
    </location>
</feature>
<keyword evidence="16" id="KW-0406">Ion transport</keyword>
<feature type="domain" description="P-type ATPase A" evidence="20">
    <location>
        <begin position="174"/>
        <end position="273"/>
    </location>
</feature>
<keyword evidence="10" id="KW-0187">Copper transport</keyword>
<evidence type="ECO:0000256" key="9">
    <source>
        <dbReference type="ARBA" id="ARBA00022741"/>
    </source>
</evidence>
<dbReference type="InterPro" id="IPR036412">
    <property type="entry name" value="HAD-like_sf"/>
</dbReference>
<evidence type="ECO:0000256" key="5">
    <source>
        <dbReference type="ARBA" id="ARBA00022475"/>
    </source>
</evidence>
<dbReference type="InterPro" id="IPR008250">
    <property type="entry name" value="ATPase_P-typ_transduc_dom_A_sf"/>
</dbReference>
<dbReference type="SUPFAM" id="SSF56784">
    <property type="entry name" value="HAD-like"/>
    <property type="match status" value="1"/>
</dbReference>
<keyword evidence="14 19" id="KW-1133">Transmembrane helix</keyword>